<dbReference type="Gene3D" id="3.90.550.10">
    <property type="entry name" value="Spore Coat Polysaccharide Biosynthesis Protein SpsA, Chain A"/>
    <property type="match status" value="1"/>
</dbReference>
<protein>
    <recommendedName>
        <fullName evidence="7">Galactosyl transferase GMA12/MNN10 family protein</fullName>
    </recommendedName>
</protein>
<dbReference type="PANTHER" id="PTHR31306">
    <property type="entry name" value="ALPHA-1,6-MANNOSYLTRANSFERASE MNN11-RELATED"/>
    <property type="match status" value="1"/>
</dbReference>
<comment type="similarity">
    <text evidence="1">Belongs to the glycosyltransferase 34 family.</text>
</comment>
<comment type="caution">
    <text evidence="5">The sequence shown here is derived from an EMBL/GenBank/DDBJ whole genome shotgun (WGS) entry which is preliminary data.</text>
</comment>
<sequence>MYFTSKFTIRNILKENELIQVNEKRKRIYNHINTVSGFMPLSADNNNGPITVDRDSDDGTKVNIYSLMSKESAEEDQPSNIDLNQKVAIVMYSETVKVNSFVEHAISEFFQYSNIHGYRFLFNNQRYDREKEPFYMKIHVITEAILRGLKEKEYDWVFWVDGDVILANPNIKLQTFLPIDNEVHLIAADRQGLNSGVFFIRVHPWSLNFILRAGSYTYFNNSTYFKYGEETGINNVLIEYKEDKHYVIVPPDWFNAYPEKREKGQFLLHFCFRKGESKSRPSDVRQELSKESDYTDGKTSKDLRKEVLKYYKKSKRAQHQIKLRDS</sequence>
<dbReference type="STRING" id="1754190.A0A1Y1ZMH5"/>
<dbReference type="Pfam" id="PF05637">
    <property type="entry name" value="Glyco_transf_34"/>
    <property type="match status" value="1"/>
</dbReference>
<feature type="region of interest" description="Disordered" evidence="4">
    <location>
        <begin position="277"/>
        <end position="300"/>
    </location>
</feature>
<dbReference type="GO" id="GO:0016757">
    <property type="term" value="F:glycosyltransferase activity"/>
    <property type="evidence" value="ECO:0007669"/>
    <property type="project" value="UniProtKB-KW"/>
</dbReference>
<gene>
    <name evidence="5" type="ORF">LY90DRAFT_708791</name>
</gene>
<dbReference type="Proteomes" id="UP000193920">
    <property type="component" value="Unassembled WGS sequence"/>
</dbReference>
<dbReference type="InterPro" id="IPR008630">
    <property type="entry name" value="Glyco_trans_34"/>
</dbReference>
<keyword evidence="2" id="KW-0328">Glycosyltransferase</keyword>
<dbReference type="OrthoDB" id="407658at2759"/>
<evidence type="ECO:0000256" key="3">
    <source>
        <dbReference type="ARBA" id="ARBA00022679"/>
    </source>
</evidence>
<dbReference type="EMBL" id="MCOG01000381">
    <property type="protein sequence ID" value="ORY11463.1"/>
    <property type="molecule type" value="Genomic_DNA"/>
</dbReference>
<evidence type="ECO:0000313" key="5">
    <source>
        <dbReference type="EMBL" id="ORY11463.1"/>
    </source>
</evidence>
<proteinExistence type="inferred from homology"/>
<accession>A0A1Y1ZMH5</accession>
<reference evidence="5 6" key="1">
    <citation type="submission" date="2016-08" db="EMBL/GenBank/DDBJ databases">
        <title>A Parts List for Fungal Cellulosomes Revealed by Comparative Genomics.</title>
        <authorList>
            <consortium name="DOE Joint Genome Institute"/>
            <person name="Haitjema C.H."/>
            <person name="Gilmore S.P."/>
            <person name="Henske J.K."/>
            <person name="Solomon K.V."/>
            <person name="De Groot R."/>
            <person name="Kuo A."/>
            <person name="Mondo S.J."/>
            <person name="Salamov A.A."/>
            <person name="Labutti K."/>
            <person name="Zhao Z."/>
            <person name="Chiniquy J."/>
            <person name="Barry K."/>
            <person name="Brewer H.M."/>
            <person name="Purvine S.O."/>
            <person name="Wright A.T."/>
            <person name="Boxma B."/>
            <person name="Van Alen T."/>
            <person name="Hackstein J.H."/>
            <person name="Baker S.E."/>
            <person name="Grigoriev I.V."/>
            <person name="O'Malley M.A."/>
        </authorList>
    </citation>
    <scope>NUCLEOTIDE SEQUENCE [LARGE SCALE GENOMIC DNA]</scope>
    <source>
        <strain evidence="5 6">G1</strain>
    </source>
</reference>
<evidence type="ECO:0000313" key="6">
    <source>
        <dbReference type="Proteomes" id="UP000193920"/>
    </source>
</evidence>
<dbReference type="AlphaFoldDB" id="A0A1Y1ZMH5"/>
<dbReference type="PANTHER" id="PTHR31306:SF4">
    <property type="entry name" value="ALPHA-1,2-GALACTOSYLTRANSFERASE"/>
    <property type="match status" value="1"/>
</dbReference>
<evidence type="ECO:0000256" key="1">
    <source>
        <dbReference type="ARBA" id="ARBA00005664"/>
    </source>
</evidence>
<organism evidence="5 6">
    <name type="scientific">Neocallimastix californiae</name>
    <dbReference type="NCBI Taxonomy" id="1754190"/>
    <lineage>
        <taxon>Eukaryota</taxon>
        <taxon>Fungi</taxon>
        <taxon>Fungi incertae sedis</taxon>
        <taxon>Chytridiomycota</taxon>
        <taxon>Chytridiomycota incertae sedis</taxon>
        <taxon>Neocallimastigomycetes</taxon>
        <taxon>Neocallimastigales</taxon>
        <taxon>Neocallimastigaceae</taxon>
        <taxon>Neocallimastix</taxon>
    </lineage>
</organism>
<keyword evidence="3" id="KW-0808">Transferase</keyword>
<name>A0A1Y1ZMH5_9FUNG</name>
<evidence type="ECO:0000256" key="4">
    <source>
        <dbReference type="SAM" id="MobiDB-lite"/>
    </source>
</evidence>
<keyword evidence="6" id="KW-1185">Reference proteome</keyword>
<evidence type="ECO:0008006" key="7">
    <source>
        <dbReference type="Google" id="ProtNLM"/>
    </source>
</evidence>
<dbReference type="SUPFAM" id="SSF53448">
    <property type="entry name" value="Nucleotide-diphospho-sugar transferases"/>
    <property type="match status" value="1"/>
</dbReference>
<dbReference type="InterPro" id="IPR029044">
    <property type="entry name" value="Nucleotide-diphossugar_trans"/>
</dbReference>
<dbReference type="GO" id="GO:0000139">
    <property type="term" value="C:Golgi membrane"/>
    <property type="evidence" value="ECO:0007669"/>
    <property type="project" value="TreeGrafter"/>
</dbReference>
<dbReference type="GO" id="GO:0006487">
    <property type="term" value="P:protein N-linked glycosylation"/>
    <property type="evidence" value="ECO:0007669"/>
    <property type="project" value="TreeGrafter"/>
</dbReference>
<evidence type="ECO:0000256" key="2">
    <source>
        <dbReference type="ARBA" id="ARBA00022676"/>
    </source>
</evidence>